<dbReference type="InterPro" id="IPR005814">
    <property type="entry name" value="Aminotrans_3"/>
</dbReference>
<organism evidence="1 2">
    <name type="scientific">Volucribacter amazonae</name>
    <dbReference type="NCBI Taxonomy" id="256731"/>
    <lineage>
        <taxon>Bacteria</taxon>
        <taxon>Pseudomonadati</taxon>
        <taxon>Pseudomonadota</taxon>
        <taxon>Gammaproteobacteria</taxon>
        <taxon>Pasteurellales</taxon>
        <taxon>Pasteurellaceae</taxon>
        <taxon>Volucribacter</taxon>
    </lineage>
</organism>
<dbReference type="Pfam" id="PF00202">
    <property type="entry name" value="Aminotran_3"/>
    <property type="match status" value="1"/>
</dbReference>
<accession>A0A9X4PPS3</accession>
<evidence type="ECO:0000313" key="1">
    <source>
        <dbReference type="EMBL" id="MDG6895343.1"/>
    </source>
</evidence>
<comment type="caution">
    <text evidence="1">The sequence shown here is derived from an EMBL/GenBank/DDBJ whole genome shotgun (WGS) entry which is preliminary data.</text>
</comment>
<dbReference type="AlphaFoldDB" id="A0A9X4PPS3"/>
<dbReference type="GO" id="GO:0008483">
    <property type="term" value="F:transaminase activity"/>
    <property type="evidence" value="ECO:0007669"/>
    <property type="project" value="InterPro"/>
</dbReference>
<dbReference type="InterPro" id="IPR015424">
    <property type="entry name" value="PyrdxlP-dep_Trfase"/>
</dbReference>
<reference evidence="1" key="1">
    <citation type="submission" date="2016-03" db="EMBL/GenBank/DDBJ databases">
        <title>Co-evolution between Pasteurellaceae and their hosts.</title>
        <authorList>
            <person name="Hansen M.J."/>
            <person name="Bojesen A.M."/>
            <person name="Planet P."/>
        </authorList>
    </citation>
    <scope>NUCLEOTIDE SEQUENCE</scope>
    <source>
        <strain evidence="1">146/S8/89</strain>
    </source>
</reference>
<sequence>MVGGIARLYHPMLNQAAEEQLSRMSHIMFGGFTHEPAVQQTLLNILSPDPNKIFFADSGSVAVELQRFIAEYQDRFSHKKTDK</sequence>
<name>A0A9X4PPS3_9PAST</name>
<gene>
    <name evidence="1" type="ORF">A6A20_06845</name>
</gene>
<dbReference type="EMBL" id="LWID01000001">
    <property type="protein sequence ID" value="MDG6895343.1"/>
    <property type="molecule type" value="Genomic_DNA"/>
</dbReference>
<dbReference type="Proteomes" id="UP001155500">
    <property type="component" value="Unassembled WGS sequence"/>
</dbReference>
<proteinExistence type="predicted"/>
<dbReference type="InterPro" id="IPR015421">
    <property type="entry name" value="PyrdxlP-dep_Trfase_major"/>
</dbReference>
<evidence type="ECO:0000313" key="2">
    <source>
        <dbReference type="Proteomes" id="UP001155500"/>
    </source>
</evidence>
<dbReference type="GO" id="GO:0030170">
    <property type="term" value="F:pyridoxal phosphate binding"/>
    <property type="evidence" value="ECO:0007669"/>
    <property type="project" value="InterPro"/>
</dbReference>
<protein>
    <submittedName>
        <fullName evidence="1">Uncharacterized protein</fullName>
    </submittedName>
</protein>
<keyword evidence="2" id="KW-1185">Reference proteome</keyword>
<dbReference type="Gene3D" id="3.40.640.10">
    <property type="entry name" value="Type I PLP-dependent aspartate aminotransferase-like (Major domain)"/>
    <property type="match status" value="1"/>
</dbReference>
<dbReference type="SUPFAM" id="SSF53383">
    <property type="entry name" value="PLP-dependent transferases"/>
    <property type="match status" value="1"/>
</dbReference>